<organism evidence="2">
    <name type="scientific">Plasmodium gaboni</name>
    <dbReference type="NCBI Taxonomy" id="647221"/>
    <lineage>
        <taxon>Eukaryota</taxon>
        <taxon>Sar</taxon>
        <taxon>Alveolata</taxon>
        <taxon>Apicomplexa</taxon>
        <taxon>Aconoidasida</taxon>
        <taxon>Haemosporida</taxon>
        <taxon>Plasmodiidae</taxon>
        <taxon>Plasmodium</taxon>
        <taxon>Plasmodium (Laverania)</taxon>
    </lineage>
</organism>
<dbReference type="Pfam" id="PF05424">
    <property type="entry name" value="Duffy_binding"/>
    <property type="match status" value="1"/>
</dbReference>
<dbReference type="EMBL" id="LVLB01000431">
    <property type="protein sequence ID" value="KYN92943.1"/>
    <property type="molecule type" value="Genomic_DNA"/>
</dbReference>
<dbReference type="Gene3D" id="1.20.1310.20">
    <property type="entry name" value="Duffy-antigen binding domain"/>
    <property type="match status" value="1"/>
</dbReference>
<dbReference type="KEGG" id="pgab:PGSY75_0043300"/>
<dbReference type="InterPro" id="IPR042202">
    <property type="entry name" value="Duffy-ag-bd_sf"/>
</dbReference>
<dbReference type="Gene3D" id="1.20.58.830">
    <property type="match status" value="1"/>
</dbReference>
<feature type="non-terminal residue" evidence="2">
    <location>
        <position position="356"/>
    </location>
</feature>
<dbReference type="GO" id="GO:0016020">
    <property type="term" value="C:membrane"/>
    <property type="evidence" value="ECO:0007669"/>
    <property type="project" value="InterPro"/>
</dbReference>
<dbReference type="GO" id="GO:0046789">
    <property type="term" value="F:host cell surface receptor binding"/>
    <property type="evidence" value="ECO:0007669"/>
    <property type="project" value="InterPro"/>
</dbReference>
<gene>
    <name evidence="3" type="ORF">PGSY75_0043300</name>
</gene>
<evidence type="ECO:0000259" key="1">
    <source>
        <dbReference type="Pfam" id="PF05424"/>
    </source>
</evidence>
<protein>
    <submittedName>
        <fullName evidence="2 3">EMP1-like protein</fullName>
    </submittedName>
</protein>
<reference evidence="3 4" key="2">
    <citation type="journal article" date="2016" name="Nat. Commun.">
        <title>Genomes of cryptic chimpanzee Plasmodium species reveal key evolutionary events leading to human malaria.</title>
        <authorList>
            <person name="Sundararaman S.A."/>
            <person name="Plenderleith L.J."/>
            <person name="Liu W."/>
            <person name="Loy D.E."/>
            <person name="Learn G.H."/>
            <person name="Li Y."/>
            <person name="Shaw K.S."/>
            <person name="Ayouba A."/>
            <person name="Peeters M."/>
            <person name="Speede S."/>
            <person name="Shaw G.M."/>
            <person name="Bushman F.D."/>
            <person name="Brisson D."/>
            <person name="Rayner J.C."/>
            <person name="Sharp P.M."/>
            <person name="Hahn B.H."/>
        </authorList>
    </citation>
    <scope>NUCLEOTIDE SEQUENCE [LARGE SCALE GENOMIC DNA]</scope>
    <source>
        <strain evidence="3 4">SY75</strain>
    </source>
</reference>
<dbReference type="Proteomes" id="UP000076004">
    <property type="component" value="Unassembled WGS sequence"/>
</dbReference>
<evidence type="ECO:0000313" key="2">
    <source>
        <dbReference type="EMBL" id="ALJ75545.1"/>
    </source>
</evidence>
<dbReference type="VEuPathDB" id="PlasmoDB:PGABG01_1211200"/>
<sequence>MSGFSNNSFPPSNCQTISEFKITREYNVDSTTTRTTASSSGSTNNNGEVEICMKYDKDKFDAGTKLGVSDDERKNKEFMKAFISTINYDNSYFNSNSHNGSPCSVNSTNNNNWVWKNITTHRNAKAGLKNIYENTIGIPPRTQSLCLGNLKNIKINALDNEYDNSLLLFEWIIAAKLEGQKLAYQYKTNSDKNNLCKALGYSYADYGDLIKGTSIWGNGYTVQLETNLKHIFQTVFNKHIQQNGKTPAGSNKYPDDLTLLRETWWNTNKQYILGALIVGAEQSAGEKDSSCVAQMKKSPPTTDYIPQFLRFAQEWVEHFCEKRKDFADNVVNKCQKCIEEATEYHKTSNVDKNGTN</sequence>
<dbReference type="RefSeq" id="XP_018638669.1">
    <property type="nucleotide sequence ID" value="XM_018783549.1"/>
</dbReference>
<dbReference type="EMBL" id="KP879226">
    <property type="protein sequence ID" value="ALJ75545.1"/>
    <property type="molecule type" value="Genomic_DNA"/>
</dbReference>
<reference evidence="2" key="1">
    <citation type="journal article" date="2015" name="Nat. Commun.">
        <title>Ape parasite origins of human malaria virulence genes.</title>
        <authorList>
            <person name="Larremore D.B."/>
            <person name="Sundararaman S.A."/>
            <person name="Liu W."/>
            <person name="Proto W.R."/>
            <person name="Clauset A."/>
            <person name="Loy D.E."/>
            <person name="Speede S."/>
            <person name="Plenderleith L.J."/>
            <person name="Sharp P.M."/>
            <person name="Hahn B.H."/>
            <person name="Rayner J.C."/>
            <person name="Buckee C.O."/>
        </authorList>
    </citation>
    <scope>NUCLEOTIDE SEQUENCE</scope>
    <source>
        <strain evidence="2">SY75pte</strain>
    </source>
</reference>
<evidence type="ECO:0000313" key="4">
    <source>
        <dbReference type="Proteomes" id="UP000076004"/>
    </source>
</evidence>
<dbReference type="SUPFAM" id="SSF140924">
    <property type="entry name" value="Duffy binding domain-like"/>
    <property type="match status" value="1"/>
</dbReference>
<proteinExistence type="predicted"/>
<evidence type="ECO:0000313" key="3">
    <source>
        <dbReference type="EMBL" id="KYN92943.1"/>
    </source>
</evidence>
<accession>A0A0P0HIM8</accession>
<feature type="domain" description="Duffy-antigen binding" evidence="1">
    <location>
        <begin position="138"/>
        <end position="310"/>
    </location>
</feature>
<dbReference type="GeneID" id="29774162"/>
<dbReference type="InterPro" id="IPR008602">
    <property type="entry name" value="Duffy-antigen-binding"/>
</dbReference>
<name>A0A0P0HIM8_9APIC</name>
<dbReference type="AlphaFoldDB" id="A0A0P0HIM8"/>
<dbReference type="VEuPathDB" id="PlasmoDB:PGSY75_0043300"/>